<dbReference type="PANTHER" id="PTHR48079:SF6">
    <property type="entry name" value="NAD(P)-BINDING DOMAIN-CONTAINING PROTEIN-RELATED"/>
    <property type="match status" value="1"/>
</dbReference>
<protein>
    <submittedName>
        <fullName evidence="2">NAD(P)-dependent oxidoreductase</fullName>
    </submittedName>
</protein>
<dbReference type="PANTHER" id="PTHR48079">
    <property type="entry name" value="PROTEIN YEEZ"/>
    <property type="match status" value="1"/>
</dbReference>
<organism evidence="2 3">
    <name type="scientific">Nostoc flagelliforme FACHB-838</name>
    <dbReference type="NCBI Taxonomy" id="2692904"/>
    <lineage>
        <taxon>Bacteria</taxon>
        <taxon>Bacillati</taxon>
        <taxon>Cyanobacteriota</taxon>
        <taxon>Cyanophyceae</taxon>
        <taxon>Nostocales</taxon>
        <taxon>Nostocaceae</taxon>
        <taxon>Nostoc</taxon>
    </lineage>
</organism>
<evidence type="ECO:0000259" key="1">
    <source>
        <dbReference type="Pfam" id="PF01370"/>
    </source>
</evidence>
<dbReference type="InterPro" id="IPR036291">
    <property type="entry name" value="NAD(P)-bd_dom_sf"/>
</dbReference>
<dbReference type="Proteomes" id="UP000623440">
    <property type="component" value="Unassembled WGS sequence"/>
</dbReference>
<evidence type="ECO:0000313" key="2">
    <source>
        <dbReference type="EMBL" id="MBD2532054.1"/>
    </source>
</evidence>
<dbReference type="Gene3D" id="3.40.50.720">
    <property type="entry name" value="NAD(P)-binding Rossmann-like Domain"/>
    <property type="match status" value="1"/>
</dbReference>
<reference evidence="2 3" key="1">
    <citation type="journal article" date="2020" name="ISME J.">
        <title>Comparative genomics reveals insights into cyanobacterial evolution and habitat adaptation.</title>
        <authorList>
            <person name="Chen M.Y."/>
            <person name="Teng W.K."/>
            <person name="Zhao L."/>
            <person name="Hu C.X."/>
            <person name="Zhou Y.K."/>
            <person name="Han B.P."/>
            <person name="Song L.R."/>
            <person name="Shu W.S."/>
        </authorList>
    </citation>
    <scope>NUCLEOTIDE SEQUENCE [LARGE SCALE GENOMIC DNA]</scope>
    <source>
        <strain evidence="2 3">FACHB-838</strain>
    </source>
</reference>
<feature type="domain" description="NAD-dependent epimerase/dehydratase" evidence="1">
    <location>
        <begin position="3"/>
        <end position="230"/>
    </location>
</feature>
<dbReference type="InterPro" id="IPR001509">
    <property type="entry name" value="Epimerase_deHydtase"/>
</dbReference>
<dbReference type="RefSeq" id="WP_190942714.1">
    <property type="nucleotide sequence ID" value="NZ_JACJSI010000048.1"/>
</dbReference>
<evidence type="ECO:0000313" key="3">
    <source>
        <dbReference type="Proteomes" id="UP000623440"/>
    </source>
</evidence>
<name>A0ABR8DS72_9NOSO</name>
<accession>A0ABR8DS72</accession>
<comment type="caution">
    <text evidence="2">The sequence shown here is derived from an EMBL/GenBank/DDBJ whole genome shotgun (WGS) entry which is preliminary data.</text>
</comment>
<dbReference type="InterPro" id="IPR051783">
    <property type="entry name" value="NAD(P)-dependent_oxidoreduct"/>
</dbReference>
<dbReference type="EMBL" id="JACJSI010000048">
    <property type="protein sequence ID" value="MBD2532054.1"/>
    <property type="molecule type" value="Genomic_DNA"/>
</dbReference>
<dbReference type="SUPFAM" id="SSF51735">
    <property type="entry name" value="NAD(P)-binding Rossmann-fold domains"/>
    <property type="match status" value="1"/>
</dbReference>
<dbReference type="Pfam" id="PF01370">
    <property type="entry name" value="Epimerase"/>
    <property type="match status" value="1"/>
</dbReference>
<gene>
    <name evidence="2" type="ORF">H6G97_21680</name>
</gene>
<sequence length="313" mass="33676">MKIFVAGATGAIGRPLLDQLLAKGHNVVALTRSQERAESLAAQGIEPAIADVFDADSVKAAISQAQPEVVIEQLTALPKTYSRESMSAAGPLNTRIRLEGGANVLAAAQAAGVRRYLRQSVAFWGIPGAGLADEETPLSLDASTAVAADARLVTEIERRLLETSNLEGIALRYGFFYGPGTWFNPDGDVAQQVRQQQFPIVRNGDGVWSWLHIEDAAIATVAAAEQGNRGVYLIVDDQPLAVRDWLPAFARSLNAPPPPRVSIEDALKLEGGADIVYYQTQMRGASNAKAKRELNFQPRPLEWMVNTVAAHAN</sequence>
<proteinExistence type="predicted"/>
<keyword evidence="3" id="KW-1185">Reference proteome</keyword>